<evidence type="ECO:0000313" key="2">
    <source>
        <dbReference type="EMBL" id="KAJ7639572.1"/>
    </source>
</evidence>
<dbReference type="Proteomes" id="UP001221142">
    <property type="component" value="Unassembled WGS sequence"/>
</dbReference>
<gene>
    <name evidence="2" type="ORF">FB45DRAFT_428932</name>
</gene>
<dbReference type="Pfam" id="PF12937">
    <property type="entry name" value="F-box-like"/>
    <property type="match status" value="1"/>
</dbReference>
<evidence type="ECO:0000313" key="3">
    <source>
        <dbReference type="Proteomes" id="UP001221142"/>
    </source>
</evidence>
<protein>
    <recommendedName>
        <fullName evidence="1">F-box domain-containing protein</fullName>
    </recommendedName>
</protein>
<dbReference type="SUPFAM" id="SSF52047">
    <property type="entry name" value="RNI-like"/>
    <property type="match status" value="1"/>
</dbReference>
<dbReference type="SUPFAM" id="SSF81383">
    <property type="entry name" value="F-box domain"/>
    <property type="match status" value="1"/>
</dbReference>
<dbReference type="InterPro" id="IPR036047">
    <property type="entry name" value="F-box-like_dom_sf"/>
</dbReference>
<dbReference type="EMBL" id="JARKIF010000005">
    <property type="protein sequence ID" value="KAJ7639572.1"/>
    <property type="molecule type" value="Genomic_DNA"/>
</dbReference>
<dbReference type="InterPro" id="IPR032675">
    <property type="entry name" value="LRR_dom_sf"/>
</dbReference>
<name>A0AAD7FVS1_9AGAR</name>
<comment type="caution">
    <text evidence="2">The sequence shown here is derived from an EMBL/GenBank/DDBJ whole genome shotgun (WGS) entry which is preliminary data.</text>
</comment>
<dbReference type="InterPro" id="IPR001810">
    <property type="entry name" value="F-box_dom"/>
</dbReference>
<proteinExistence type="predicted"/>
<feature type="domain" description="F-box" evidence="1">
    <location>
        <begin position="79"/>
        <end position="126"/>
    </location>
</feature>
<dbReference type="Gene3D" id="3.80.10.10">
    <property type="entry name" value="Ribonuclease Inhibitor"/>
    <property type="match status" value="1"/>
</dbReference>
<reference evidence="2" key="1">
    <citation type="submission" date="2023-03" db="EMBL/GenBank/DDBJ databases">
        <title>Massive genome expansion in bonnet fungi (Mycena s.s.) driven by repeated elements and novel gene families across ecological guilds.</title>
        <authorList>
            <consortium name="Lawrence Berkeley National Laboratory"/>
            <person name="Harder C.B."/>
            <person name="Miyauchi S."/>
            <person name="Viragh M."/>
            <person name="Kuo A."/>
            <person name="Thoen E."/>
            <person name="Andreopoulos B."/>
            <person name="Lu D."/>
            <person name="Skrede I."/>
            <person name="Drula E."/>
            <person name="Henrissat B."/>
            <person name="Morin E."/>
            <person name="Kohler A."/>
            <person name="Barry K."/>
            <person name="LaButti K."/>
            <person name="Morin E."/>
            <person name="Salamov A."/>
            <person name="Lipzen A."/>
            <person name="Mereny Z."/>
            <person name="Hegedus B."/>
            <person name="Baldrian P."/>
            <person name="Stursova M."/>
            <person name="Weitz H."/>
            <person name="Taylor A."/>
            <person name="Grigoriev I.V."/>
            <person name="Nagy L.G."/>
            <person name="Martin F."/>
            <person name="Kauserud H."/>
        </authorList>
    </citation>
    <scope>NUCLEOTIDE SEQUENCE</scope>
    <source>
        <strain evidence="2">9284</strain>
    </source>
</reference>
<accession>A0AAD7FVS1</accession>
<dbReference type="Gene3D" id="1.20.1280.50">
    <property type="match status" value="1"/>
</dbReference>
<sequence>MSAQQLRVDIARLTEAIDPLKTVLVNLRDQRAVRCDPGRSDRLAVATGHLESALAALETDRKESIRHLSASRAPVDPVARLPREISTRIFLHLLPFFFVDDAANLLQVCRAWTKIAQATPGLWTHINSGGTAPGKFKNILKLWLSRAQRLPVSLVLDHVDSPIRDIVEENSHRIHDLAFLLRPEQRDNWEEEIAMISERCFFDALRSLTIQSSADVDTGLGSLLDSPRHTLNMLRGMPKLEEFTFLFTFYKSRLQPNTTILTLPSLRRLSLGKFETEYGHPKVADGQIIGGLRLPALEFLHIRLNNPEDETHLFHMLDRSSPPLNTLQISINGMSATVFACLHSVPRVTQLDIAHSLHDKITSRLFDALASTPSLLPDLRHLRVFGLIGGPSVYASVLKALRHRKSRLRSFRFIILGEMTRSLPDAFEPAFRELIAGGMDIFIATDWKRINYLL</sequence>
<dbReference type="AlphaFoldDB" id="A0AAD7FVS1"/>
<keyword evidence="3" id="KW-1185">Reference proteome</keyword>
<organism evidence="2 3">
    <name type="scientific">Roridomyces roridus</name>
    <dbReference type="NCBI Taxonomy" id="1738132"/>
    <lineage>
        <taxon>Eukaryota</taxon>
        <taxon>Fungi</taxon>
        <taxon>Dikarya</taxon>
        <taxon>Basidiomycota</taxon>
        <taxon>Agaricomycotina</taxon>
        <taxon>Agaricomycetes</taxon>
        <taxon>Agaricomycetidae</taxon>
        <taxon>Agaricales</taxon>
        <taxon>Marasmiineae</taxon>
        <taxon>Mycenaceae</taxon>
        <taxon>Roridomyces</taxon>
    </lineage>
</organism>
<evidence type="ECO:0000259" key="1">
    <source>
        <dbReference type="Pfam" id="PF12937"/>
    </source>
</evidence>